<dbReference type="AlphaFoldDB" id="A0A124GNN2"/>
<proteinExistence type="predicted"/>
<gene>
    <name evidence="1" type="ORF">ABT39_MTgene3876</name>
</gene>
<geneLocation type="mitochondrion" evidence="1"/>
<comment type="caution">
    <text evidence="1">The sequence shown here is derived from an EMBL/GenBank/DDBJ whole genome shotgun (WGS) entry which is preliminary data.</text>
</comment>
<name>A0A124GNN2_PICGL</name>
<dbReference type="EMBL" id="LKAM01000003">
    <property type="protein sequence ID" value="KUM49327.1"/>
    <property type="molecule type" value="Genomic_DNA"/>
</dbReference>
<accession>A0A124GNN2</accession>
<sequence length="57" mass="6806">MYGNQHLWSCVCWNSSHLFPRRRIDLVNSYRIDRFFSQFFDSEITYIIAAALSTLSQ</sequence>
<evidence type="ECO:0000313" key="1">
    <source>
        <dbReference type="EMBL" id="KUM49327.1"/>
    </source>
</evidence>
<keyword evidence="1" id="KW-0496">Mitochondrion</keyword>
<reference evidence="1" key="1">
    <citation type="journal article" date="2015" name="Genome Biol. Evol.">
        <title>Organellar Genomes of White Spruce (Picea glauca): Assembly and Annotation.</title>
        <authorList>
            <person name="Jackman S.D."/>
            <person name="Warren R.L."/>
            <person name="Gibb E.A."/>
            <person name="Vandervalk B.P."/>
            <person name="Mohamadi H."/>
            <person name="Chu J."/>
            <person name="Raymond A."/>
            <person name="Pleasance S."/>
            <person name="Coope R."/>
            <person name="Wildung M.R."/>
            <person name="Ritland C.E."/>
            <person name="Bousquet J."/>
            <person name="Jones S.J."/>
            <person name="Bohlmann J."/>
            <person name="Birol I."/>
        </authorList>
    </citation>
    <scope>NUCLEOTIDE SEQUENCE [LARGE SCALE GENOMIC DNA]</scope>
    <source>
        <tissue evidence="1">Flushing bud</tissue>
    </source>
</reference>
<organism evidence="1">
    <name type="scientific">Picea glauca</name>
    <name type="common">White spruce</name>
    <name type="synonym">Pinus glauca</name>
    <dbReference type="NCBI Taxonomy" id="3330"/>
    <lineage>
        <taxon>Eukaryota</taxon>
        <taxon>Viridiplantae</taxon>
        <taxon>Streptophyta</taxon>
        <taxon>Embryophyta</taxon>
        <taxon>Tracheophyta</taxon>
        <taxon>Spermatophyta</taxon>
        <taxon>Pinopsida</taxon>
        <taxon>Pinidae</taxon>
        <taxon>Conifers I</taxon>
        <taxon>Pinales</taxon>
        <taxon>Pinaceae</taxon>
        <taxon>Picea</taxon>
    </lineage>
</organism>
<protein>
    <submittedName>
        <fullName evidence="1">Uncharacterized protein</fullName>
    </submittedName>
</protein>